<dbReference type="EMBL" id="LBSM01000009">
    <property type="protein sequence ID" value="KKQ18125.1"/>
    <property type="molecule type" value="Genomic_DNA"/>
</dbReference>
<sequence length="77" mass="8683">MKFRKLFIIGLLFSSILLALFLVFKPALAMAPPPASHFWLFLWGNNNTTGASTAVTVKVEWKEGIRTENVTIKTFLK</sequence>
<evidence type="ECO:0000313" key="2">
    <source>
        <dbReference type="Proteomes" id="UP000034508"/>
    </source>
</evidence>
<gene>
    <name evidence="1" type="ORF">US31_C0009G0024</name>
</gene>
<comment type="caution">
    <text evidence="1">The sequence shown here is derived from an EMBL/GenBank/DDBJ whole genome shotgun (WGS) entry which is preliminary data.</text>
</comment>
<dbReference type="Proteomes" id="UP000034508">
    <property type="component" value="Unassembled WGS sequence"/>
</dbReference>
<organism evidence="1 2">
    <name type="scientific">Berkelbacteria bacterium GW2011_GWA1_36_9</name>
    <dbReference type="NCBI Taxonomy" id="1618331"/>
    <lineage>
        <taxon>Bacteria</taxon>
        <taxon>Candidatus Berkelbacteria</taxon>
    </lineage>
</organism>
<reference evidence="1 2" key="1">
    <citation type="journal article" date="2015" name="Nature">
        <title>rRNA introns, odd ribosomes, and small enigmatic genomes across a large radiation of phyla.</title>
        <authorList>
            <person name="Brown C.T."/>
            <person name="Hug L.A."/>
            <person name="Thomas B.C."/>
            <person name="Sharon I."/>
            <person name="Castelle C.J."/>
            <person name="Singh A."/>
            <person name="Wilkins M.J."/>
            <person name="Williams K.H."/>
            <person name="Banfield J.F."/>
        </authorList>
    </citation>
    <scope>NUCLEOTIDE SEQUENCE [LARGE SCALE GENOMIC DNA]</scope>
</reference>
<protein>
    <submittedName>
        <fullName evidence="1">Uncharacterized protein</fullName>
    </submittedName>
</protein>
<evidence type="ECO:0000313" key="1">
    <source>
        <dbReference type="EMBL" id="KKQ18125.1"/>
    </source>
</evidence>
<accession>A0A0G0FWC1</accession>
<name>A0A0G0FWC1_9BACT</name>
<dbReference type="AlphaFoldDB" id="A0A0G0FWC1"/>
<proteinExistence type="predicted"/>